<keyword evidence="2 5" id="KW-0479">Metal-binding</keyword>
<dbReference type="SUPFAM" id="SSF51735">
    <property type="entry name" value="NAD(P)-binding Rossmann-fold domains"/>
    <property type="match status" value="1"/>
</dbReference>
<dbReference type="InterPro" id="IPR020843">
    <property type="entry name" value="ER"/>
</dbReference>
<dbReference type="HOGENOM" id="CLU_026673_20_2_6"/>
<dbReference type="Gene3D" id="3.90.180.10">
    <property type="entry name" value="Medium-chain alcohol dehydrogenases, catalytic domain"/>
    <property type="match status" value="1"/>
</dbReference>
<dbReference type="PANTHER" id="PTHR42683">
    <property type="entry name" value="ALDEHYDE REDUCTASE"/>
    <property type="match status" value="1"/>
</dbReference>
<dbReference type="FunFam" id="3.40.50.720:FF:000022">
    <property type="entry name" value="Cinnamyl alcohol dehydrogenase"/>
    <property type="match status" value="1"/>
</dbReference>
<keyword evidence="8" id="KW-1185">Reference proteome</keyword>
<dbReference type="SMART" id="SM00829">
    <property type="entry name" value="PKS_ER"/>
    <property type="match status" value="1"/>
</dbReference>
<evidence type="ECO:0000313" key="7">
    <source>
        <dbReference type="EMBL" id="AIS19352.1"/>
    </source>
</evidence>
<dbReference type="Proteomes" id="UP000029499">
    <property type="component" value="Chromosome"/>
</dbReference>
<dbReference type="InterPro" id="IPR013154">
    <property type="entry name" value="ADH-like_N"/>
</dbReference>
<gene>
    <name evidence="7" type="ORF">LT40_18945</name>
</gene>
<comment type="similarity">
    <text evidence="5">Belongs to the zinc-containing alcohol dehydrogenase family.</text>
</comment>
<dbReference type="RefSeq" id="WP_043192598.1">
    <property type="nucleotide sequence ID" value="NZ_CP009533.1"/>
</dbReference>
<dbReference type="SUPFAM" id="SSF50129">
    <property type="entry name" value="GroES-like"/>
    <property type="match status" value="1"/>
</dbReference>
<evidence type="ECO:0000256" key="3">
    <source>
        <dbReference type="ARBA" id="ARBA00022833"/>
    </source>
</evidence>
<dbReference type="CDD" id="cd05283">
    <property type="entry name" value="CAD1"/>
    <property type="match status" value="1"/>
</dbReference>
<evidence type="ECO:0000259" key="6">
    <source>
        <dbReference type="SMART" id="SM00829"/>
    </source>
</evidence>
<reference evidence="7 8" key="1">
    <citation type="journal article" date="2015" name="J. Biotechnol.">
        <title>Complete genome sequence of Pseudomonas rhizosphaerae IH5T (=DSM 16299T), a phosphate-solubilizing rhizobacterium for bacterial biofertilizer.</title>
        <authorList>
            <person name="Kwak Y."/>
            <person name="Jung B.K."/>
            <person name="Shin J.H."/>
        </authorList>
    </citation>
    <scope>NUCLEOTIDE SEQUENCE [LARGE SCALE GENOMIC DNA]</scope>
    <source>
        <strain evidence="7">DSM 16299</strain>
    </source>
</reference>
<dbReference type="STRING" id="216142.LT40_18945"/>
<dbReference type="InterPro" id="IPR002328">
    <property type="entry name" value="ADH_Zn_CS"/>
</dbReference>
<dbReference type="Pfam" id="PF08240">
    <property type="entry name" value="ADH_N"/>
    <property type="match status" value="1"/>
</dbReference>
<dbReference type="AlphaFoldDB" id="A0A089YY16"/>
<keyword evidence="3 5" id="KW-0862">Zinc</keyword>
<dbReference type="eggNOG" id="COG1064">
    <property type="taxonomic scope" value="Bacteria"/>
</dbReference>
<accession>A0A089YY16</accession>
<evidence type="ECO:0000256" key="1">
    <source>
        <dbReference type="ARBA" id="ARBA00001947"/>
    </source>
</evidence>
<proteinExistence type="inferred from homology"/>
<evidence type="ECO:0000256" key="4">
    <source>
        <dbReference type="ARBA" id="ARBA00023002"/>
    </source>
</evidence>
<dbReference type="InterPro" id="IPR011032">
    <property type="entry name" value="GroES-like_sf"/>
</dbReference>
<organism evidence="7 8">
    <name type="scientific">Pseudomonas rhizosphaerae</name>
    <dbReference type="NCBI Taxonomy" id="216142"/>
    <lineage>
        <taxon>Bacteria</taxon>
        <taxon>Pseudomonadati</taxon>
        <taxon>Pseudomonadota</taxon>
        <taxon>Gammaproteobacteria</taxon>
        <taxon>Pseudomonadales</taxon>
        <taxon>Pseudomonadaceae</taxon>
        <taxon>Pseudomonas</taxon>
    </lineage>
</organism>
<comment type="cofactor">
    <cofactor evidence="1 5">
        <name>Zn(2+)</name>
        <dbReference type="ChEBI" id="CHEBI:29105"/>
    </cofactor>
</comment>
<dbReference type="OrthoDB" id="9771084at2"/>
<evidence type="ECO:0000256" key="2">
    <source>
        <dbReference type="ARBA" id="ARBA00022723"/>
    </source>
</evidence>
<protein>
    <recommendedName>
        <fullName evidence="6">Enoyl reductase (ER) domain-containing protein</fullName>
    </recommendedName>
</protein>
<dbReference type="Pfam" id="PF00107">
    <property type="entry name" value="ADH_zinc_N"/>
    <property type="match status" value="1"/>
</dbReference>
<dbReference type="KEGG" id="prh:LT40_18945"/>
<dbReference type="Gene3D" id="3.40.50.720">
    <property type="entry name" value="NAD(P)-binding Rossmann-like Domain"/>
    <property type="match status" value="1"/>
</dbReference>
<dbReference type="EMBL" id="CP009533">
    <property type="protein sequence ID" value="AIS19352.1"/>
    <property type="molecule type" value="Genomic_DNA"/>
</dbReference>
<dbReference type="PROSITE" id="PS00059">
    <property type="entry name" value="ADH_ZINC"/>
    <property type="match status" value="1"/>
</dbReference>
<evidence type="ECO:0000313" key="8">
    <source>
        <dbReference type="Proteomes" id="UP000029499"/>
    </source>
</evidence>
<dbReference type="InterPro" id="IPR047109">
    <property type="entry name" value="CAD-like"/>
</dbReference>
<dbReference type="InterPro" id="IPR013149">
    <property type="entry name" value="ADH-like_C"/>
</dbReference>
<feature type="domain" description="Enoyl reductase (ER)" evidence="6">
    <location>
        <begin position="16"/>
        <end position="335"/>
    </location>
</feature>
<sequence length="345" mass="37457">MSGRLVTAWAAAQSQRELMTLSYQSPPLKPMDVEIQVTHCGLCSSDLHLIDGHWGDASVYPQVCGHEVIGRISAVGENVAGLRLGQRVGVGWYRSACLACEFCLRGEEQHCPCLIATCTHGERGGLADYMYCDSRFVFPIPDELSSEHAAPLLCAGVTVYTALKRATWPGMAVGIVGIGGLGHLAVQFAAKRGCRVTALSSSAHKQRDALTLGANRFVDLSQSVECHQVNNALDYILVTSAVACDWSAIVAMLRPHGVLCFAGMPPPVTFDIAAMMYKTLSITTANVGGRQDILDTLAFAAARQVRPWVQSWPLEDVNHAIRQLRKGRVSYRAVMHVPDEQVQRL</sequence>
<dbReference type="GO" id="GO:0008270">
    <property type="term" value="F:zinc ion binding"/>
    <property type="evidence" value="ECO:0007669"/>
    <property type="project" value="InterPro"/>
</dbReference>
<name>A0A089YY16_9PSED</name>
<dbReference type="InterPro" id="IPR036291">
    <property type="entry name" value="NAD(P)-bd_dom_sf"/>
</dbReference>
<dbReference type="GO" id="GO:0008106">
    <property type="term" value="F:alcohol dehydrogenase (NADP+) activity"/>
    <property type="evidence" value="ECO:0007669"/>
    <property type="project" value="UniProtKB-ARBA"/>
</dbReference>
<keyword evidence="4" id="KW-0560">Oxidoreductase</keyword>
<evidence type="ECO:0000256" key="5">
    <source>
        <dbReference type="RuleBase" id="RU361277"/>
    </source>
</evidence>